<accession>Q5NLC4</accession>
<evidence type="ECO:0000313" key="2">
    <source>
        <dbReference type="Proteomes" id="UP000001173"/>
    </source>
</evidence>
<dbReference type="EMBL" id="AE008692">
    <property type="protein sequence ID" value="AAV90486.1"/>
    <property type="molecule type" value="Genomic_DNA"/>
</dbReference>
<keyword evidence="1" id="KW-0378">Hydrolase</keyword>
<organism evidence="1 2">
    <name type="scientific">Zymomonas mobilis subsp. mobilis (strain ATCC 31821 / ZM4 / CP4)</name>
    <dbReference type="NCBI Taxonomy" id="264203"/>
    <lineage>
        <taxon>Bacteria</taxon>
        <taxon>Pseudomonadati</taxon>
        <taxon>Pseudomonadota</taxon>
        <taxon>Alphaproteobacteria</taxon>
        <taxon>Sphingomonadales</taxon>
        <taxon>Zymomonadaceae</taxon>
        <taxon>Zymomonas</taxon>
    </lineage>
</organism>
<dbReference type="STRING" id="264203.ZMO1862"/>
<dbReference type="HOGENOM" id="CLU_220497_0_0_5"/>
<dbReference type="AlphaFoldDB" id="Q5NLC4"/>
<sequence length="36" mass="3957">MTMKPIDCLVFEDSDEGLEAARRAGMSAIDIRATKN</sequence>
<reference evidence="1 2" key="2">
    <citation type="journal article" date="2009" name="Nat. Biotechnol.">
        <title>Improved genome annotation for Zymomonas mobilis.</title>
        <authorList>
            <person name="Yang S."/>
            <person name="Pappas K.M."/>
            <person name="Hauser L.J."/>
            <person name="Land M.L."/>
            <person name="Chen G.L."/>
            <person name="Hurst G.B."/>
            <person name="Pan C."/>
            <person name="Kouvelis V.N."/>
            <person name="Typas M.A."/>
            <person name="Pelletier D.A."/>
            <person name="Klingeman D.M."/>
            <person name="Chang Y.J."/>
            <person name="Samatova N.F."/>
            <person name="Brown S.D."/>
        </authorList>
    </citation>
    <scope>NUCLEOTIDE SEQUENCE [LARGE SCALE GENOMIC DNA]</scope>
    <source>
        <strain evidence="2">ATCC 31821 / ZM4 / CP4</strain>
    </source>
</reference>
<dbReference type="GO" id="GO:0016787">
    <property type="term" value="F:hydrolase activity"/>
    <property type="evidence" value="ECO:0007669"/>
    <property type="project" value="UniProtKB-KW"/>
</dbReference>
<dbReference type="KEGG" id="zmo:ZMO1862"/>
<dbReference type="Gene3D" id="3.40.50.1000">
    <property type="entry name" value="HAD superfamily/HAD-like"/>
    <property type="match status" value="1"/>
</dbReference>
<proteinExistence type="predicted"/>
<dbReference type="InterPro" id="IPR036412">
    <property type="entry name" value="HAD-like_sf"/>
</dbReference>
<evidence type="ECO:0000313" key="1">
    <source>
        <dbReference type="EMBL" id="AAV90486.1"/>
    </source>
</evidence>
<gene>
    <name evidence="1" type="ordered locus">ZMO1862</name>
</gene>
<dbReference type="SUPFAM" id="SSF56784">
    <property type="entry name" value="HAD-like"/>
    <property type="match status" value="1"/>
</dbReference>
<protein>
    <submittedName>
        <fullName evidence="1">HAD-superfamily hydrolase, subfamily IA</fullName>
    </submittedName>
</protein>
<dbReference type="Proteomes" id="UP000001173">
    <property type="component" value="Chromosome"/>
</dbReference>
<dbReference type="InterPro" id="IPR023214">
    <property type="entry name" value="HAD_sf"/>
</dbReference>
<reference evidence="1 2" key="1">
    <citation type="journal article" date="2005" name="Nat. Biotechnol.">
        <title>The genome sequence of the ethanologenic bacterium Zymomonas mobilis ZM4.</title>
        <authorList>
            <person name="Seo J.S."/>
            <person name="Chong H."/>
            <person name="Park H.S."/>
            <person name="Yoon K.O."/>
            <person name="Jung C."/>
            <person name="Kim J.J."/>
            <person name="Hong J.H."/>
            <person name="Kim H."/>
            <person name="Kim J.H."/>
            <person name="Kil J.I."/>
            <person name="Park C.J."/>
            <person name="Oh H.M."/>
            <person name="Lee J.S."/>
            <person name="Jin S.J."/>
            <person name="Um H.W."/>
            <person name="Lee H.J."/>
            <person name="Oh S.J."/>
            <person name="Kim J.Y."/>
            <person name="Kang H.L."/>
            <person name="Lee S.Y."/>
            <person name="Lee K.J."/>
            <person name="Kang H.S."/>
        </authorList>
    </citation>
    <scope>NUCLEOTIDE SEQUENCE [LARGE SCALE GENOMIC DNA]</scope>
    <source>
        <strain evidence="2">ATCC 31821 / ZM4 / CP4</strain>
    </source>
</reference>
<keyword evidence="2" id="KW-1185">Reference proteome</keyword>
<name>Q5NLC4_ZYMMO</name>